<dbReference type="InterPro" id="IPR029055">
    <property type="entry name" value="Ntn_hydrolases_N"/>
</dbReference>
<dbReference type="InterPro" id="IPR043138">
    <property type="entry name" value="GGT_lsub"/>
</dbReference>
<sequence length="52" mass="5653">MKLAYSDGLHHITDPDHMRVAVADLLSDRYSDARRALVGDQAQAPTPGDPHA</sequence>
<protein>
    <submittedName>
        <fullName evidence="1">Uncharacterized protein</fullName>
    </submittedName>
</protein>
<dbReference type="AlphaFoldDB" id="A0A699XTE6"/>
<evidence type="ECO:0000313" key="1">
    <source>
        <dbReference type="EMBL" id="GFD61650.1"/>
    </source>
</evidence>
<proteinExistence type="predicted"/>
<gene>
    <name evidence="1" type="ORF">Tci_933619</name>
</gene>
<dbReference type="Gene3D" id="1.10.246.130">
    <property type="match status" value="1"/>
</dbReference>
<dbReference type="SUPFAM" id="SSF56235">
    <property type="entry name" value="N-terminal nucleophile aminohydrolases (Ntn hydrolases)"/>
    <property type="match status" value="1"/>
</dbReference>
<reference evidence="1" key="1">
    <citation type="journal article" date="2019" name="Sci. Rep.">
        <title>Draft genome of Tanacetum cinerariifolium, the natural source of mosquito coil.</title>
        <authorList>
            <person name="Yamashiro T."/>
            <person name="Shiraishi A."/>
            <person name="Satake H."/>
            <person name="Nakayama K."/>
        </authorList>
    </citation>
    <scope>NUCLEOTIDE SEQUENCE</scope>
</reference>
<name>A0A699XTE6_TANCI</name>
<dbReference type="EMBL" id="BKCJ011898192">
    <property type="protein sequence ID" value="GFD61650.1"/>
    <property type="molecule type" value="Genomic_DNA"/>
</dbReference>
<feature type="non-terminal residue" evidence="1">
    <location>
        <position position="52"/>
    </location>
</feature>
<organism evidence="1">
    <name type="scientific">Tanacetum cinerariifolium</name>
    <name type="common">Dalmatian daisy</name>
    <name type="synonym">Chrysanthemum cinerariifolium</name>
    <dbReference type="NCBI Taxonomy" id="118510"/>
    <lineage>
        <taxon>Eukaryota</taxon>
        <taxon>Viridiplantae</taxon>
        <taxon>Streptophyta</taxon>
        <taxon>Embryophyta</taxon>
        <taxon>Tracheophyta</taxon>
        <taxon>Spermatophyta</taxon>
        <taxon>Magnoliopsida</taxon>
        <taxon>eudicotyledons</taxon>
        <taxon>Gunneridae</taxon>
        <taxon>Pentapetalae</taxon>
        <taxon>asterids</taxon>
        <taxon>campanulids</taxon>
        <taxon>Asterales</taxon>
        <taxon>Asteraceae</taxon>
        <taxon>Asteroideae</taxon>
        <taxon>Anthemideae</taxon>
        <taxon>Anthemidinae</taxon>
        <taxon>Tanacetum</taxon>
    </lineage>
</organism>
<comment type="caution">
    <text evidence="1">The sequence shown here is derived from an EMBL/GenBank/DDBJ whole genome shotgun (WGS) entry which is preliminary data.</text>
</comment>
<accession>A0A699XTE6</accession>